<accession>A0A523UVA4</accession>
<dbReference type="Gene3D" id="3.60.110.10">
    <property type="entry name" value="Carbon-nitrogen hydrolase"/>
    <property type="match status" value="1"/>
</dbReference>
<protein>
    <submittedName>
        <fullName evidence="3">Acyltransferase</fullName>
    </submittedName>
</protein>
<evidence type="ECO:0000313" key="4">
    <source>
        <dbReference type="Proteomes" id="UP000320679"/>
    </source>
</evidence>
<reference evidence="3 4" key="1">
    <citation type="submission" date="2019-03" db="EMBL/GenBank/DDBJ databases">
        <title>Metabolic potential of uncultured bacteria and archaea associated with petroleum seepage in deep-sea sediments.</title>
        <authorList>
            <person name="Dong X."/>
            <person name="Hubert C."/>
        </authorList>
    </citation>
    <scope>NUCLEOTIDE SEQUENCE [LARGE SCALE GENOMIC DNA]</scope>
    <source>
        <strain evidence="3">E29_bin78</strain>
    </source>
</reference>
<dbReference type="EMBL" id="SOJK01000123">
    <property type="protein sequence ID" value="TET46493.1"/>
    <property type="molecule type" value="Genomic_DNA"/>
</dbReference>
<proteinExistence type="predicted"/>
<dbReference type="PANTHER" id="PTHR43674">
    <property type="entry name" value="NITRILASE C965.09-RELATED"/>
    <property type="match status" value="1"/>
</dbReference>
<name>A0A523UVA4_UNCAE</name>
<dbReference type="AlphaFoldDB" id="A0A523UVA4"/>
<keyword evidence="3" id="KW-0012">Acyltransferase</keyword>
<dbReference type="PANTHER" id="PTHR43674:SF2">
    <property type="entry name" value="BETA-UREIDOPROPIONASE"/>
    <property type="match status" value="1"/>
</dbReference>
<keyword evidence="1" id="KW-0378">Hydrolase</keyword>
<dbReference type="InterPro" id="IPR003010">
    <property type="entry name" value="C-N_Hydrolase"/>
</dbReference>
<evidence type="ECO:0000313" key="3">
    <source>
        <dbReference type="EMBL" id="TET46493.1"/>
    </source>
</evidence>
<dbReference type="Proteomes" id="UP000320679">
    <property type="component" value="Unassembled WGS sequence"/>
</dbReference>
<organism evidence="3 4">
    <name type="scientific">Aerophobetes bacterium</name>
    <dbReference type="NCBI Taxonomy" id="2030807"/>
    <lineage>
        <taxon>Bacteria</taxon>
        <taxon>Candidatus Aerophobota</taxon>
    </lineage>
</organism>
<dbReference type="InterPro" id="IPR050345">
    <property type="entry name" value="Aliph_Amidase/BUP"/>
</dbReference>
<dbReference type="GO" id="GO:0016811">
    <property type="term" value="F:hydrolase activity, acting on carbon-nitrogen (but not peptide) bonds, in linear amides"/>
    <property type="evidence" value="ECO:0007669"/>
    <property type="project" value="UniProtKB-ARBA"/>
</dbReference>
<dbReference type="PROSITE" id="PS50263">
    <property type="entry name" value="CN_HYDROLASE"/>
    <property type="match status" value="1"/>
</dbReference>
<dbReference type="Pfam" id="PF00795">
    <property type="entry name" value="CN_hydrolase"/>
    <property type="match status" value="1"/>
</dbReference>
<sequence length="264" mass="29711">MSPRRDPLKIGFVQFQPVLAEKERNKERVVSYLTEARKRGVHLLVFPELALSGYFMTGPELHELAESVPGETTEEIARACEGISAVVSLPERDGEKYFITSVLLRDGKILGKYRKSHLFEGEKLLFSPGSTGYEVFSLPEAKVGLLICYDWWFPETSRTLALKGAEILCYSACLIKPYAIRAIATRAVENRVFVVLSSRVGGERGVTFQGQSQIAGPNMQILASAGEKEETMKIVEIDPREAKDKKVIELSDLFKDRREELYFK</sequence>
<dbReference type="InterPro" id="IPR036526">
    <property type="entry name" value="C-N_Hydrolase_sf"/>
</dbReference>
<evidence type="ECO:0000256" key="1">
    <source>
        <dbReference type="ARBA" id="ARBA00022801"/>
    </source>
</evidence>
<dbReference type="GO" id="GO:0016746">
    <property type="term" value="F:acyltransferase activity"/>
    <property type="evidence" value="ECO:0007669"/>
    <property type="project" value="UniProtKB-KW"/>
</dbReference>
<keyword evidence="3" id="KW-0808">Transferase</keyword>
<dbReference type="SUPFAM" id="SSF56317">
    <property type="entry name" value="Carbon-nitrogen hydrolase"/>
    <property type="match status" value="1"/>
</dbReference>
<gene>
    <name evidence="3" type="ORF">E3J59_02985</name>
</gene>
<evidence type="ECO:0000259" key="2">
    <source>
        <dbReference type="PROSITE" id="PS50263"/>
    </source>
</evidence>
<feature type="domain" description="CN hydrolase" evidence="2">
    <location>
        <begin position="8"/>
        <end position="239"/>
    </location>
</feature>
<comment type="caution">
    <text evidence="3">The sequence shown here is derived from an EMBL/GenBank/DDBJ whole genome shotgun (WGS) entry which is preliminary data.</text>
</comment>